<dbReference type="InterPro" id="IPR038538">
    <property type="entry name" value="MTERF_sf"/>
</dbReference>
<evidence type="ECO:0000259" key="4">
    <source>
        <dbReference type="Pfam" id="PF01778"/>
    </source>
</evidence>
<keyword evidence="3" id="KW-0809">Transit peptide</keyword>
<keyword evidence="6" id="KW-1185">Reference proteome</keyword>
<comment type="similarity">
    <text evidence="1">Belongs to the mTERF family.</text>
</comment>
<proteinExistence type="inferred from homology"/>
<dbReference type="InterPro" id="IPR029004">
    <property type="entry name" value="Ribosomal_eL28/Mak16"/>
</dbReference>
<dbReference type="Gene3D" id="3.30.390.110">
    <property type="match status" value="1"/>
</dbReference>
<evidence type="ECO:0000313" key="5">
    <source>
        <dbReference type="EMBL" id="ONK70624.1"/>
    </source>
</evidence>
<reference evidence="6" key="1">
    <citation type="journal article" date="2017" name="Nat. Commun.">
        <title>The asparagus genome sheds light on the origin and evolution of a young Y chromosome.</title>
        <authorList>
            <person name="Harkess A."/>
            <person name="Zhou J."/>
            <person name="Xu C."/>
            <person name="Bowers J.E."/>
            <person name="Van der Hulst R."/>
            <person name="Ayyampalayam S."/>
            <person name="Mercati F."/>
            <person name="Riccardi P."/>
            <person name="McKain M.R."/>
            <person name="Kakrana A."/>
            <person name="Tang H."/>
            <person name="Ray J."/>
            <person name="Groenendijk J."/>
            <person name="Arikit S."/>
            <person name="Mathioni S.M."/>
            <person name="Nakano M."/>
            <person name="Shan H."/>
            <person name="Telgmann-Rauber A."/>
            <person name="Kanno A."/>
            <person name="Yue Z."/>
            <person name="Chen H."/>
            <person name="Li W."/>
            <person name="Chen Y."/>
            <person name="Xu X."/>
            <person name="Zhang Y."/>
            <person name="Luo S."/>
            <person name="Chen H."/>
            <person name="Gao J."/>
            <person name="Mao Z."/>
            <person name="Pires J.C."/>
            <person name="Luo M."/>
            <person name="Kudrna D."/>
            <person name="Wing R.A."/>
            <person name="Meyers B.C."/>
            <person name="Yi K."/>
            <person name="Kong H."/>
            <person name="Lavrijsen P."/>
            <person name="Sunseri F."/>
            <person name="Falavigna A."/>
            <person name="Ye Y."/>
            <person name="Leebens-Mack J.H."/>
            <person name="Chen G."/>
        </authorList>
    </citation>
    <scope>NUCLEOTIDE SEQUENCE [LARGE SCALE GENOMIC DNA]</scope>
    <source>
        <strain evidence="6">cv. DH0086</strain>
    </source>
</reference>
<evidence type="ECO:0000256" key="2">
    <source>
        <dbReference type="ARBA" id="ARBA00022472"/>
    </source>
</evidence>
<dbReference type="FunFam" id="1.25.70.10:FF:000015">
    <property type="entry name" value="Mitochondrial transcription termination factor family protein"/>
    <property type="match status" value="1"/>
</dbReference>
<dbReference type="Pfam" id="PF02536">
    <property type="entry name" value="mTERF"/>
    <property type="match status" value="1"/>
</dbReference>
<accession>A0A5P1EXP3</accession>
<dbReference type="Proteomes" id="UP000243459">
    <property type="component" value="Chromosome 5"/>
</dbReference>
<dbReference type="PANTHER" id="PTHR13068:SF151">
    <property type="entry name" value="TRANSCRIPTION TERMINATION FACTOR MTERF9, CHLOROPLASTIC"/>
    <property type="match status" value="1"/>
</dbReference>
<dbReference type="PANTHER" id="PTHR13068">
    <property type="entry name" value="CGI-12 PROTEIN-RELATED"/>
    <property type="match status" value="1"/>
</dbReference>
<dbReference type="AlphaFoldDB" id="A0A5P1EXP3"/>
<dbReference type="GO" id="GO:0009507">
    <property type="term" value="C:chloroplast"/>
    <property type="evidence" value="ECO:0007669"/>
    <property type="project" value="EnsemblPlants"/>
</dbReference>
<dbReference type="Gramene" id="ONK70624">
    <property type="protein sequence ID" value="ONK70624"/>
    <property type="gene ID" value="A4U43_C05F35680"/>
</dbReference>
<dbReference type="Gene3D" id="1.25.70.10">
    <property type="entry name" value="Transcription termination factor 3, mitochondrial"/>
    <property type="match status" value="2"/>
</dbReference>
<keyword evidence="2" id="KW-0805">Transcription regulation</keyword>
<gene>
    <name evidence="5" type="ORF">A4U43_C05F35680</name>
</gene>
<evidence type="ECO:0000256" key="3">
    <source>
        <dbReference type="ARBA" id="ARBA00022946"/>
    </source>
</evidence>
<feature type="domain" description="Ribosomal eL28/Mak16" evidence="4">
    <location>
        <begin position="47"/>
        <end position="124"/>
    </location>
</feature>
<sequence length="689" mass="78517">MEVHGEDRLGMEKDVFSLLRFRIFSARKKEEEETFVNVDMASVCGDLIWEVAKKNNAFLVKQFGGSTAKVQFSKEKSNLCAVHSFKHSGLTSKKTVSIQPAGEGLSVVLAMTKTKKQRKPACVYSLFSAMPVFSFPNPLDKRPRMRCCSSLQNDLPQEEEARDAVFQMLQEYGVSEEDSFDIASSSPKYVKSLVDNVRELDEHSLWSCWDGGIEKIGEEEDPVVGFKRKIYYMAKSKGDAGILLPFLESIGLKLSSAAFLARSLSSQRLPDLIAKVRFLKDMLFSSRSHKELLGRNARRMMKHLSISSDDDIQRTLSFFEKLEAKHGGLNILGHGDACFSHLIESFRELLLLSVENHFKPLVHFLEQTGVPEESARVVFLLFPPILLYDVDKDIKPRICALEKAGVNSRDIGRMLFKYPWILSSSIQDNYDKILKFFHDKKVPKSSMDIAIKSWPHLLGCATHKMEPILDQIDALGVKGKMLIPVITSSPQLLLKKPSELLEVVSFMKEIGFDGRTIGRILCRCPEIFSANVDNTLRRKVQFLTDFGILRGQLPRVIRKYPELLLLDIHQTLRPRMRYLIETGFSKMDVCSMVFKFSPLLGYSVDVVLKPKIEFLTGVMQKPLKEVVEYPRYFSYSLNKKIKCRFLVLKSRSIDCSLRDMLAKNDEKFAEQYDLVVPFYSSDAGELLRE</sequence>
<dbReference type="EMBL" id="CM007385">
    <property type="protein sequence ID" value="ONK70624.1"/>
    <property type="molecule type" value="Genomic_DNA"/>
</dbReference>
<keyword evidence="2" id="KW-0806">Transcription termination</keyword>
<dbReference type="GO" id="GO:0003676">
    <property type="term" value="F:nucleic acid binding"/>
    <property type="evidence" value="ECO:0007669"/>
    <property type="project" value="InterPro"/>
</dbReference>
<organism evidence="5 6">
    <name type="scientific">Asparagus officinalis</name>
    <name type="common">Garden asparagus</name>
    <dbReference type="NCBI Taxonomy" id="4686"/>
    <lineage>
        <taxon>Eukaryota</taxon>
        <taxon>Viridiplantae</taxon>
        <taxon>Streptophyta</taxon>
        <taxon>Embryophyta</taxon>
        <taxon>Tracheophyta</taxon>
        <taxon>Spermatophyta</taxon>
        <taxon>Magnoliopsida</taxon>
        <taxon>Liliopsida</taxon>
        <taxon>Asparagales</taxon>
        <taxon>Asparagaceae</taxon>
        <taxon>Asparagoideae</taxon>
        <taxon>Asparagus</taxon>
    </lineage>
</organism>
<dbReference type="Pfam" id="PF01778">
    <property type="entry name" value="Ribosomal_L28e"/>
    <property type="match status" value="1"/>
</dbReference>
<dbReference type="SMART" id="SM00733">
    <property type="entry name" value="Mterf"/>
    <property type="match status" value="8"/>
</dbReference>
<dbReference type="GO" id="GO:0006353">
    <property type="term" value="P:DNA-templated transcription termination"/>
    <property type="evidence" value="ECO:0007669"/>
    <property type="project" value="UniProtKB-KW"/>
</dbReference>
<evidence type="ECO:0000313" key="6">
    <source>
        <dbReference type="Proteomes" id="UP000243459"/>
    </source>
</evidence>
<keyword evidence="2" id="KW-0804">Transcription</keyword>
<evidence type="ECO:0000256" key="1">
    <source>
        <dbReference type="ARBA" id="ARBA00007692"/>
    </source>
</evidence>
<name>A0A5P1EXP3_ASPOF</name>
<dbReference type="InterPro" id="IPR003690">
    <property type="entry name" value="MTERF"/>
</dbReference>
<protein>
    <recommendedName>
        <fullName evidence="4">Ribosomal eL28/Mak16 domain-containing protein</fullName>
    </recommendedName>
</protein>
<dbReference type="OMA" id="STICEDH"/>